<dbReference type="VEuPathDB" id="VectorBase:AMEC005965"/>
<evidence type="ECO:0000313" key="3">
    <source>
        <dbReference type="Proteomes" id="UP000075902"/>
    </source>
</evidence>
<reference evidence="2" key="2">
    <citation type="submission" date="2020-05" db="UniProtKB">
        <authorList>
            <consortium name="EnsemblMetazoa"/>
        </authorList>
    </citation>
    <scope>IDENTIFICATION</scope>
    <source>
        <strain evidence="2">CM1001059</strain>
    </source>
</reference>
<feature type="region of interest" description="Disordered" evidence="1">
    <location>
        <begin position="1"/>
        <end position="57"/>
    </location>
</feature>
<reference evidence="3" key="1">
    <citation type="submission" date="2014-01" db="EMBL/GenBank/DDBJ databases">
        <title>The Genome Sequence of Anopheles melas CM1001059_A (V2).</title>
        <authorList>
            <consortium name="The Broad Institute Genomics Platform"/>
            <person name="Neafsey D.E."/>
            <person name="Besansky N."/>
            <person name="Howell P."/>
            <person name="Walton C."/>
            <person name="Young S.K."/>
            <person name="Zeng Q."/>
            <person name="Gargeya S."/>
            <person name="Fitzgerald M."/>
            <person name="Haas B."/>
            <person name="Abouelleil A."/>
            <person name="Allen A.W."/>
            <person name="Alvarado L."/>
            <person name="Arachchi H.M."/>
            <person name="Berlin A.M."/>
            <person name="Chapman S.B."/>
            <person name="Gainer-Dewar J."/>
            <person name="Goldberg J."/>
            <person name="Griggs A."/>
            <person name="Gujja S."/>
            <person name="Hansen M."/>
            <person name="Howarth C."/>
            <person name="Imamovic A."/>
            <person name="Ireland A."/>
            <person name="Larimer J."/>
            <person name="McCowan C."/>
            <person name="Murphy C."/>
            <person name="Pearson M."/>
            <person name="Poon T.W."/>
            <person name="Priest M."/>
            <person name="Roberts A."/>
            <person name="Saif S."/>
            <person name="Shea T."/>
            <person name="Sisk P."/>
            <person name="Sykes S."/>
            <person name="Wortman J."/>
            <person name="Nusbaum C."/>
            <person name="Birren B."/>
        </authorList>
    </citation>
    <scope>NUCLEOTIDE SEQUENCE [LARGE SCALE GENOMIC DNA]</scope>
    <source>
        <strain evidence="3">CM1001059</strain>
    </source>
</reference>
<accession>A0A182TPD8</accession>
<sequence>MDSSSSSNATKQSAAKEKPSAPSRHRVVGNELQSVKQQPSQRQQEPSRGAPKAGRKLRLTQIAGKIPSDICNLQQKRGGQSSKQTEQKERLHYALPIDCGWMFR</sequence>
<name>A0A182TPD8_9DIPT</name>
<protein>
    <submittedName>
        <fullName evidence="2">Uncharacterized protein</fullName>
    </submittedName>
</protein>
<dbReference type="Proteomes" id="UP000075902">
    <property type="component" value="Unassembled WGS sequence"/>
</dbReference>
<dbReference type="AlphaFoldDB" id="A0A182TPD8"/>
<dbReference type="EnsemblMetazoa" id="AMEC005965-RA">
    <property type="protein sequence ID" value="AMEC005965-PA"/>
    <property type="gene ID" value="AMEC005965"/>
</dbReference>
<feature type="compositionally biased region" description="Low complexity" evidence="1">
    <location>
        <begin position="37"/>
        <end position="48"/>
    </location>
</feature>
<organism evidence="2 3">
    <name type="scientific">Anopheles melas</name>
    <dbReference type="NCBI Taxonomy" id="34690"/>
    <lineage>
        <taxon>Eukaryota</taxon>
        <taxon>Metazoa</taxon>
        <taxon>Ecdysozoa</taxon>
        <taxon>Arthropoda</taxon>
        <taxon>Hexapoda</taxon>
        <taxon>Insecta</taxon>
        <taxon>Pterygota</taxon>
        <taxon>Neoptera</taxon>
        <taxon>Endopterygota</taxon>
        <taxon>Diptera</taxon>
        <taxon>Nematocera</taxon>
        <taxon>Culicoidea</taxon>
        <taxon>Culicidae</taxon>
        <taxon>Anophelinae</taxon>
        <taxon>Anopheles</taxon>
    </lineage>
</organism>
<evidence type="ECO:0000256" key="1">
    <source>
        <dbReference type="SAM" id="MobiDB-lite"/>
    </source>
</evidence>
<keyword evidence="3" id="KW-1185">Reference proteome</keyword>
<evidence type="ECO:0000313" key="2">
    <source>
        <dbReference type="EnsemblMetazoa" id="AMEC005965-PA"/>
    </source>
</evidence>
<proteinExistence type="predicted"/>